<reference evidence="3" key="1">
    <citation type="submission" date="2017-09" db="EMBL/GenBank/DDBJ databases">
        <title>Depth-based differentiation of microbial function through sediment-hosted aquifers and enrichment of novel symbionts in the deep terrestrial subsurface.</title>
        <authorList>
            <person name="Probst A.J."/>
            <person name="Ladd B."/>
            <person name="Jarett J.K."/>
            <person name="Geller-Mcgrath D.E."/>
            <person name="Sieber C.M.K."/>
            <person name="Emerson J.B."/>
            <person name="Anantharaman K."/>
            <person name="Thomas B.C."/>
            <person name="Malmstrom R."/>
            <person name="Stieglmeier M."/>
            <person name="Klingl A."/>
            <person name="Woyke T."/>
            <person name="Ryan C.M."/>
            <person name="Banfield J.F."/>
        </authorList>
    </citation>
    <scope>NUCLEOTIDE SEQUENCE [LARGE SCALE GENOMIC DNA]</scope>
</reference>
<feature type="domain" description="NIF system FeS cluster assembly NifU N-terminal" evidence="1">
    <location>
        <begin position="30"/>
        <end position="144"/>
    </location>
</feature>
<dbReference type="PANTHER" id="PTHR10093">
    <property type="entry name" value="IRON-SULFUR CLUSTER ASSEMBLY ENZYME NIFU HOMOLOG"/>
    <property type="match status" value="1"/>
</dbReference>
<dbReference type="AlphaFoldDB" id="A0A2M8D6H8"/>
<dbReference type="EMBL" id="PFTM01000057">
    <property type="protein sequence ID" value="PJB82506.1"/>
    <property type="molecule type" value="Genomic_DNA"/>
</dbReference>
<evidence type="ECO:0000313" key="2">
    <source>
        <dbReference type="EMBL" id="PJB82506.1"/>
    </source>
</evidence>
<gene>
    <name evidence="2" type="ORF">CO088_03285</name>
</gene>
<organism evidence="2 3">
    <name type="scientific">Candidatus Yonathbacteria bacterium CG_4_9_14_0_8_um_filter_46_47</name>
    <dbReference type="NCBI Taxonomy" id="1975106"/>
    <lineage>
        <taxon>Bacteria</taxon>
        <taxon>Candidatus Yonathiibacteriota</taxon>
    </lineage>
</organism>
<proteinExistence type="predicted"/>
<evidence type="ECO:0000313" key="3">
    <source>
        <dbReference type="Proteomes" id="UP000229236"/>
    </source>
</evidence>
<dbReference type="SUPFAM" id="SSF82649">
    <property type="entry name" value="SufE/NifU"/>
    <property type="match status" value="1"/>
</dbReference>
<comment type="caution">
    <text evidence="2">The sequence shown here is derived from an EMBL/GenBank/DDBJ whole genome shotgun (WGS) entry which is preliminary data.</text>
</comment>
<dbReference type="Proteomes" id="UP000229236">
    <property type="component" value="Unassembled WGS sequence"/>
</dbReference>
<dbReference type="GO" id="GO:0016226">
    <property type="term" value="P:iron-sulfur cluster assembly"/>
    <property type="evidence" value="ECO:0007669"/>
    <property type="project" value="InterPro"/>
</dbReference>
<name>A0A2M8D6H8_9BACT</name>
<sequence>MIKPTLTYSRPPFVKQLIFFQNDNMEEELYKENILDHYHNPRHYGALVDFDLKGKKRNTTCGDELTLYLKLNDNGVIADVGFEGEGCALSRAAASLLVEKISGANIGDVRLLTPGDVYTLLGWKVGPSRSACVLLGYGALERILKEKYGNA</sequence>
<evidence type="ECO:0000259" key="1">
    <source>
        <dbReference type="Pfam" id="PF01592"/>
    </source>
</evidence>
<dbReference type="GO" id="GO:0005506">
    <property type="term" value="F:iron ion binding"/>
    <property type="evidence" value="ECO:0007669"/>
    <property type="project" value="InterPro"/>
</dbReference>
<dbReference type="GO" id="GO:0051536">
    <property type="term" value="F:iron-sulfur cluster binding"/>
    <property type="evidence" value="ECO:0007669"/>
    <property type="project" value="InterPro"/>
</dbReference>
<accession>A0A2M8D6H8</accession>
<dbReference type="CDD" id="cd06664">
    <property type="entry name" value="IscU_like"/>
    <property type="match status" value="1"/>
</dbReference>
<protein>
    <recommendedName>
        <fullName evidence="1">NIF system FeS cluster assembly NifU N-terminal domain-containing protein</fullName>
    </recommendedName>
</protein>
<dbReference type="Gene3D" id="3.90.1010.10">
    <property type="match status" value="1"/>
</dbReference>
<dbReference type="Pfam" id="PF01592">
    <property type="entry name" value="NifU_N"/>
    <property type="match status" value="1"/>
</dbReference>
<dbReference type="InterPro" id="IPR002871">
    <property type="entry name" value="NIF_FeS_clus_asmbl_NifU_N"/>
</dbReference>